<feature type="compositionally biased region" description="Low complexity" evidence="1">
    <location>
        <begin position="156"/>
        <end position="167"/>
    </location>
</feature>
<dbReference type="eggNOG" id="ENOG502SRKE">
    <property type="taxonomic scope" value="Eukaryota"/>
</dbReference>
<dbReference type="EnsemblPlants" id="OPUNC06G12500.1">
    <property type="protein sequence ID" value="OPUNC06G12500.1"/>
    <property type="gene ID" value="OPUNC06G12500"/>
</dbReference>
<evidence type="ECO:0000256" key="1">
    <source>
        <dbReference type="SAM" id="MobiDB-lite"/>
    </source>
</evidence>
<dbReference type="Gramene" id="OPUNC06G12500.1">
    <property type="protein sequence ID" value="OPUNC06G12500.1"/>
    <property type="gene ID" value="OPUNC06G12500"/>
</dbReference>
<feature type="compositionally biased region" description="Basic residues" evidence="1">
    <location>
        <begin position="124"/>
        <end position="138"/>
    </location>
</feature>
<accession>A0A0E0LB64</accession>
<evidence type="ECO:0000313" key="3">
    <source>
        <dbReference type="Proteomes" id="UP000026962"/>
    </source>
</evidence>
<reference evidence="2" key="1">
    <citation type="submission" date="2015-04" db="UniProtKB">
        <authorList>
            <consortium name="EnsemblPlants"/>
        </authorList>
    </citation>
    <scope>IDENTIFICATION</scope>
</reference>
<dbReference type="AlphaFoldDB" id="A0A0E0LB64"/>
<reference evidence="2" key="2">
    <citation type="submission" date="2018-05" db="EMBL/GenBank/DDBJ databases">
        <title>OpunRS2 (Oryza punctata Reference Sequence Version 2).</title>
        <authorList>
            <person name="Zhang J."/>
            <person name="Kudrna D."/>
            <person name="Lee S."/>
            <person name="Talag J."/>
            <person name="Welchert J."/>
            <person name="Wing R.A."/>
        </authorList>
    </citation>
    <scope>NUCLEOTIDE SEQUENCE [LARGE SCALE GENOMIC DNA]</scope>
</reference>
<evidence type="ECO:0000313" key="2">
    <source>
        <dbReference type="EnsemblPlants" id="OPUNC06G12500.1"/>
    </source>
</evidence>
<protein>
    <submittedName>
        <fullName evidence="2">Uncharacterized protein</fullName>
    </submittedName>
</protein>
<name>A0A0E0LB64_ORYPU</name>
<feature type="region of interest" description="Disordered" evidence="1">
    <location>
        <begin position="117"/>
        <end position="185"/>
    </location>
</feature>
<dbReference type="HOGENOM" id="CLU_097708_0_0_1"/>
<dbReference type="Proteomes" id="UP000026962">
    <property type="component" value="Chromosome 6"/>
</dbReference>
<organism evidence="2">
    <name type="scientific">Oryza punctata</name>
    <name type="common">Red rice</name>
    <dbReference type="NCBI Taxonomy" id="4537"/>
    <lineage>
        <taxon>Eukaryota</taxon>
        <taxon>Viridiplantae</taxon>
        <taxon>Streptophyta</taxon>
        <taxon>Embryophyta</taxon>
        <taxon>Tracheophyta</taxon>
        <taxon>Spermatophyta</taxon>
        <taxon>Magnoliopsida</taxon>
        <taxon>Liliopsida</taxon>
        <taxon>Poales</taxon>
        <taxon>Poaceae</taxon>
        <taxon>BOP clade</taxon>
        <taxon>Oryzoideae</taxon>
        <taxon>Oryzeae</taxon>
        <taxon>Oryzinae</taxon>
        <taxon>Oryza</taxon>
    </lineage>
</organism>
<sequence>MQSQMMYAGERSSAAREMAMEMMAADQRQMGSCSPLGRFMSRVFTCRGNKGRMRSERMDYYGATAYPAAQTCYVSPAAPARAVAFATATANANAHAMRPEPMQAHAVAMPMAGATYGAASPRGGGKRKKKKSKNKHVRFAPAGAEPVPTDAPPPHAAHYAPPAAAAASGGGQLHHQHYPSASAGAEPYSTAASAAHGNGRYAYAPSPLARWEMLGSAAAGTPRRHEYFSGEYRWYYPTPVREGIYSLATDANRLTTIFSEENPNACAIV</sequence>
<dbReference type="OMA" id="EMAMEMM"/>
<proteinExistence type="predicted"/>
<keyword evidence="3" id="KW-1185">Reference proteome</keyword>